<dbReference type="RefSeq" id="WP_129461624.1">
    <property type="nucleotide sequence ID" value="NZ_SBKN01000005.1"/>
</dbReference>
<organism evidence="1 2">
    <name type="scientific">Flavobacterium stagni</name>
    <dbReference type="NCBI Taxonomy" id="2506421"/>
    <lineage>
        <taxon>Bacteria</taxon>
        <taxon>Pseudomonadati</taxon>
        <taxon>Bacteroidota</taxon>
        <taxon>Flavobacteriia</taxon>
        <taxon>Flavobacteriales</taxon>
        <taxon>Flavobacteriaceae</taxon>
        <taxon>Flavobacterium</taxon>
    </lineage>
</organism>
<evidence type="ECO:0000313" key="1">
    <source>
        <dbReference type="EMBL" id="RXR22167.1"/>
    </source>
</evidence>
<accession>A0A4V1N2K1</accession>
<keyword evidence="2" id="KW-1185">Reference proteome</keyword>
<sequence length="165" mass="18259">MKLKTILLVVVTLLSIDATSQISDRFPAELEALIKANFAQVKGKSLGYDQTLKGEAFKSELKITDFTVKAVEVSFTENFIIAAYNKKGDNAIMDDLFAKTMSIPYNHYDSQAQPQLLTTADKEAGIVRKIEIRKRYGSNVGTANLIATILLDASGKISIRFTTKY</sequence>
<gene>
    <name evidence="1" type="ORF">EQG61_09205</name>
</gene>
<dbReference type="Proteomes" id="UP000289857">
    <property type="component" value="Unassembled WGS sequence"/>
</dbReference>
<reference evidence="2" key="1">
    <citation type="submission" date="2019-01" db="EMBL/GenBank/DDBJ databases">
        <title>Cytophagaceae bacterium strain CAR-16.</title>
        <authorList>
            <person name="Chen W.-M."/>
        </authorList>
    </citation>
    <scope>NUCLEOTIDE SEQUENCE [LARGE SCALE GENOMIC DNA]</scope>
    <source>
        <strain evidence="2">WWJ-16</strain>
    </source>
</reference>
<evidence type="ECO:0000313" key="2">
    <source>
        <dbReference type="Proteomes" id="UP000289857"/>
    </source>
</evidence>
<dbReference type="AlphaFoldDB" id="A0A4V1N2K1"/>
<comment type="caution">
    <text evidence="1">The sequence shown here is derived from an EMBL/GenBank/DDBJ whole genome shotgun (WGS) entry which is preliminary data.</text>
</comment>
<name>A0A4V1N2K1_9FLAO</name>
<protein>
    <submittedName>
        <fullName evidence="1">Uncharacterized protein</fullName>
    </submittedName>
</protein>
<dbReference type="EMBL" id="SBKN01000005">
    <property type="protein sequence ID" value="RXR22167.1"/>
    <property type="molecule type" value="Genomic_DNA"/>
</dbReference>
<proteinExistence type="predicted"/>